<dbReference type="AlphaFoldDB" id="A0A1E3QTE2"/>
<evidence type="ECO:0000313" key="2">
    <source>
        <dbReference type="Proteomes" id="UP000094336"/>
    </source>
</evidence>
<dbReference type="Proteomes" id="UP000094336">
    <property type="component" value="Unassembled WGS sequence"/>
</dbReference>
<dbReference type="RefSeq" id="XP_018986303.1">
    <property type="nucleotide sequence ID" value="XM_019126919.1"/>
</dbReference>
<organism evidence="1 2">
    <name type="scientific">Babjeviella inositovora NRRL Y-12698</name>
    <dbReference type="NCBI Taxonomy" id="984486"/>
    <lineage>
        <taxon>Eukaryota</taxon>
        <taxon>Fungi</taxon>
        <taxon>Dikarya</taxon>
        <taxon>Ascomycota</taxon>
        <taxon>Saccharomycotina</taxon>
        <taxon>Pichiomycetes</taxon>
        <taxon>Serinales incertae sedis</taxon>
        <taxon>Babjeviella</taxon>
    </lineage>
</organism>
<gene>
    <name evidence="1" type="ORF">BABINDRAFT_118726</name>
</gene>
<accession>A0A1E3QTE2</accession>
<reference evidence="2" key="1">
    <citation type="submission" date="2016-05" db="EMBL/GenBank/DDBJ databases">
        <title>Comparative genomics of biotechnologically important yeasts.</title>
        <authorList>
            <consortium name="DOE Joint Genome Institute"/>
            <person name="Riley R."/>
            <person name="Haridas S."/>
            <person name="Wolfe K.H."/>
            <person name="Lopes M.R."/>
            <person name="Hittinger C.T."/>
            <person name="Goker M."/>
            <person name="Salamov A."/>
            <person name="Wisecaver J."/>
            <person name="Long T.M."/>
            <person name="Aerts A.L."/>
            <person name="Barry K."/>
            <person name="Choi C."/>
            <person name="Clum A."/>
            <person name="Coughlan A.Y."/>
            <person name="Deshpande S."/>
            <person name="Douglass A.P."/>
            <person name="Hanson S.J."/>
            <person name="Klenk H.-P."/>
            <person name="Labutti K."/>
            <person name="Lapidus A."/>
            <person name="Lindquist E."/>
            <person name="Lipzen A."/>
            <person name="Meier-Kolthoff J.P."/>
            <person name="Ohm R.A."/>
            <person name="Otillar R.P."/>
            <person name="Pangilinan J."/>
            <person name="Peng Y."/>
            <person name="Rokas A."/>
            <person name="Rosa C.A."/>
            <person name="Scheuner C."/>
            <person name="Sibirny A.A."/>
            <person name="Slot J.C."/>
            <person name="Stielow J.B."/>
            <person name="Sun H."/>
            <person name="Kurtzman C.P."/>
            <person name="Blackwell M."/>
            <person name="Grigoriev I.V."/>
            <person name="Jeffries T.W."/>
        </authorList>
    </citation>
    <scope>NUCLEOTIDE SEQUENCE [LARGE SCALE GENOMIC DNA]</scope>
    <source>
        <strain evidence="2">NRRL Y-12698</strain>
    </source>
</reference>
<sequence>MPIDDSMFFKWVYQDIYKFSITAWQLSNNKKEEIFISLCAVRCLLCLRVVKYTRLFKKAVLNSSVSYYLHSNPSFLKTKQYTPVSFAMVAYLPLPVLLNSSLLSAL</sequence>
<protein>
    <submittedName>
        <fullName evidence="1">Uncharacterized protein</fullName>
    </submittedName>
</protein>
<name>A0A1E3QTE2_9ASCO</name>
<evidence type="ECO:0000313" key="1">
    <source>
        <dbReference type="EMBL" id="ODQ80975.1"/>
    </source>
</evidence>
<dbReference type="GeneID" id="30144773"/>
<keyword evidence="2" id="KW-1185">Reference proteome</keyword>
<dbReference type="EMBL" id="KV454428">
    <property type="protein sequence ID" value="ODQ80975.1"/>
    <property type="molecule type" value="Genomic_DNA"/>
</dbReference>
<proteinExistence type="predicted"/>